<organism evidence="2 3">
    <name type="scientific">Eumeta variegata</name>
    <name type="common">Bagworm moth</name>
    <name type="synonym">Eumeta japonica</name>
    <dbReference type="NCBI Taxonomy" id="151549"/>
    <lineage>
        <taxon>Eukaryota</taxon>
        <taxon>Metazoa</taxon>
        <taxon>Ecdysozoa</taxon>
        <taxon>Arthropoda</taxon>
        <taxon>Hexapoda</taxon>
        <taxon>Insecta</taxon>
        <taxon>Pterygota</taxon>
        <taxon>Neoptera</taxon>
        <taxon>Endopterygota</taxon>
        <taxon>Lepidoptera</taxon>
        <taxon>Glossata</taxon>
        <taxon>Ditrysia</taxon>
        <taxon>Tineoidea</taxon>
        <taxon>Psychidae</taxon>
        <taxon>Oiketicinae</taxon>
        <taxon>Eumeta</taxon>
    </lineage>
</organism>
<feature type="region of interest" description="Disordered" evidence="1">
    <location>
        <begin position="85"/>
        <end position="120"/>
    </location>
</feature>
<evidence type="ECO:0000256" key="1">
    <source>
        <dbReference type="SAM" id="MobiDB-lite"/>
    </source>
</evidence>
<sequence>MERTRNGGGRQQAYQNRNKTFCDRSDTRFLYSNKTLATNSCTNNLLAAAAGWVGASTADQTVSGAIPITGESTLTRFLSLSEVESHETARPAPRAVKPSVTDRTGAVGRVGRSSIRLDAT</sequence>
<keyword evidence="3" id="KW-1185">Reference proteome</keyword>
<dbReference type="EMBL" id="BGZK01000890">
    <property type="protein sequence ID" value="GBP64174.1"/>
    <property type="molecule type" value="Genomic_DNA"/>
</dbReference>
<accession>A0A4C1XNM4</accession>
<proteinExistence type="predicted"/>
<evidence type="ECO:0000313" key="3">
    <source>
        <dbReference type="Proteomes" id="UP000299102"/>
    </source>
</evidence>
<dbReference type="Proteomes" id="UP000299102">
    <property type="component" value="Unassembled WGS sequence"/>
</dbReference>
<comment type="caution">
    <text evidence="2">The sequence shown here is derived from an EMBL/GenBank/DDBJ whole genome shotgun (WGS) entry which is preliminary data.</text>
</comment>
<evidence type="ECO:0000313" key="2">
    <source>
        <dbReference type="EMBL" id="GBP64174.1"/>
    </source>
</evidence>
<gene>
    <name evidence="2" type="ORF">EVAR_35563_1</name>
</gene>
<protein>
    <submittedName>
        <fullName evidence="2">Uncharacterized protein</fullName>
    </submittedName>
</protein>
<name>A0A4C1XNM4_EUMVA</name>
<dbReference type="AlphaFoldDB" id="A0A4C1XNM4"/>
<reference evidence="2 3" key="1">
    <citation type="journal article" date="2019" name="Commun. Biol.">
        <title>The bagworm genome reveals a unique fibroin gene that provides high tensile strength.</title>
        <authorList>
            <person name="Kono N."/>
            <person name="Nakamura H."/>
            <person name="Ohtoshi R."/>
            <person name="Tomita M."/>
            <person name="Numata K."/>
            <person name="Arakawa K."/>
        </authorList>
    </citation>
    <scope>NUCLEOTIDE SEQUENCE [LARGE SCALE GENOMIC DNA]</scope>
</reference>